<feature type="transmembrane region" description="Helical" evidence="6">
    <location>
        <begin position="176"/>
        <end position="197"/>
    </location>
</feature>
<dbReference type="AlphaFoldDB" id="A0A285X129"/>
<feature type="transmembrane region" description="Helical" evidence="6">
    <location>
        <begin position="217"/>
        <end position="238"/>
    </location>
</feature>
<reference evidence="9" key="1">
    <citation type="submission" date="2017-09" db="EMBL/GenBank/DDBJ databases">
        <authorList>
            <person name="Varghese N."/>
            <person name="Submissions S."/>
        </authorList>
    </citation>
    <scope>NUCLEOTIDE SEQUENCE [LARGE SCALE GENOMIC DNA]</scope>
    <source>
        <strain evidence="9">CGMCC 1.12641</strain>
    </source>
</reference>
<dbReference type="PANTHER" id="PTHR32322">
    <property type="entry name" value="INNER MEMBRANE TRANSPORTER"/>
    <property type="match status" value="1"/>
</dbReference>
<dbReference type="SUPFAM" id="SSF103481">
    <property type="entry name" value="Multidrug resistance efflux transporter EmrE"/>
    <property type="match status" value="2"/>
</dbReference>
<keyword evidence="3 6" id="KW-0812">Transmembrane</keyword>
<feature type="transmembrane region" description="Helical" evidence="6">
    <location>
        <begin position="67"/>
        <end position="86"/>
    </location>
</feature>
<feature type="transmembrane region" description="Helical" evidence="6">
    <location>
        <begin position="92"/>
        <end position="114"/>
    </location>
</feature>
<feature type="transmembrane region" description="Helical" evidence="6">
    <location>
        <begin position="123"/>
        <end position="143"/>
    </location>
</feature>
<gene>
    <name evidence="8" type="ORF">SAMN06296241_0590</name>
</gene>
<proteinExistence type="inferred from homology"/>
<name>A0A285X129_9FLAO</name>
<feature type="transmembrane region" description="Helical" evidence="6">
    <location>
        <begin position="270"/>
        <end position="288"/>
    </location>
</feature>
<keyword evidence="4 6" id="KW-1133">Transmembrane helix</keyword>
<accession>A0A285X129</accession>
<evidence type="ECO:0000313" key="9">
    <source>
        <dbReference type="Proteomes" id="UP000219193"/>
    </source>
</evidence>
<dbReference type="InterPro" id="IPR037185">
    <property type="entry name" value="EmrE-like"/>
</dbReference>
<evidence type="ECO:0000256" key="5">
    <source>
        <dbReference type="ARBA" id="ARBA00023136"/>
    </source>
</evidence>
<feature type="transmembrane region" description="Helical" evidence="6">
    <location>
        <begin position="245"/>
        <end position="264"/>
    </location>
</feature>
<feature type="transmembrane region" description="Helical" evidence="6">
    <location>
        <begin position="149"/>
        <end position="169"/>
    </location>
</feature>
<evidence type="ECO:0000256" key="4">
    <source>
        <dbReference type="ARBA" id="ARBA00022989"/>
    </source>
</evidence>
<evidence type="ECO:0000256" key="2">
    <source>
        <dbReference type="ARBA" id="ARBA00007362"/>
    </source>
</evidence>
<dbReference type="EMBL" id="OCMF01000001">
    <property type="protein sequence ID" value="SOC79070.1"/>
    <property type="molecule type" value="Genomic_DNA"/>
</dbReference>
<evidence type="ECO:0000256" key="6">
    <source>
        <dbReference type="SAM" id="Phobius"/>
    </source>
</evidence>
<dbReference type="GO" id="GO:0016020">
    <property type="term" value="C:membrane"/>
    <property type="evidence" value="ECO:0007669"/>
    <property type="project" value="UniProtKB-SubCell"/>
</dbReference>
<dbReference type="OrthoDB" id="1117213at2"/>
<evidence type="ECO:0000259" key="7">
    <source>
        <dbReference type="Pfam" id="PF00892"/>
    </source>
</evidence>
<dbReference type="Pfam" id="PF00892">
    <property type="entry name" value="EamA"/>
    <property type="match status" value="2"/>
</dbReference>
<comment type="similarity">
    <text evidence="2">Belongs to the EamA transporter family.</text>
</comment>
<keyword evidence="5 6" id="KW-0472">Membrane</keyword>
<organism evidence="8 9">
    <name type="scientific">Salinimicrobium sediminis</name>
    <dbReference type="NCBI Taxonomy" id="1343891"/>
    <lineage>
        <taxon>Bacteria</taxon>
        <taxon>Pseudomonadati</taxon>
        <taxon>Bacteroidota</taxon>
        <taxon>Flavobacteriia</taxon>
        <taxon>Flavobacteriales</taxon>
        <taxon>Flavobacteriaceae</taxon>
        <taxon>Salinimicrobium</taxon>
    </lineage>
</organism>
<protein>
    <submittedName>
        <fullName evidence="8">EamA domain-containing membrane protein RarD</fullName>
    </submittedName>
</protein>
<dbReference type="InterPro" id="IPR000620">
    <property type="entry name" value="EamA_dom"/>
</dbReference>
<feature type="transmembrane region" description="Helical" evidence="6">
    <location>
        <begin position="37"/>
        <end position="55"/>
    </location>
</feature>
<feature type="domain" description="EamA" evidence="7">
    <location>
        <begin position="151"/>
        <end position="288"/>
    </location>
</feature>
<dbReference type="PANTHER" id="PTHR32322:SF2">
    <property type="entry name" value="EAMA DOMAIN-CONTAINING PROTEIN"/>
    <property type="match status" value="1"/>
</dbReference>
<evidence type="ECO:0000256" key="3">
    <source>
        <dbReference type="ARBA" id="ARBA00022692"/>
    </source>
</evidence>
<feature type="transmembrane region" description="Helical" evidence="6">
    <location>
        <begin position="7"/>
        <end position="25"/>
    </location>
</feature>
<keyword evidence="9" id="KW-1185">Reference proteome</keyword>
<evidence type="ECO:0000256" key="1">
    <source>
        <dbReference type="ARBA" id="ARBA00004141"/>
    </source>
</evidence>
<dbReference type="RefSeq" id="WP_097054839.1">
    <property type="nucleotide sequence ID" value="NZ_OCMF01000001.1"/>
</dbReference>
<sequence>MPKQHLKWIYLCLLALVWGSSFILIKKGLVGLTALQVGSLRTVFAALFLLVIGFRSLKHIKGKQWKWIAFSGFFGTFFPAYLFSFAETEIDSAIVSILNSTTPLLSMLVGIALFEAAFVRKKFIGVMVGLAGTTALIWSGASVNPDQNYWYSLLVILASLFYGFNANVIKKHLQSLPALAITTGNFMVIAIPALVVLATTGFFSTEVLVAPEVPLSLFYIAILGVIGTGAALIVFNKLIQISDPVFSTSVTYLVPIVALSWGFLDGEKFTFIQILSGVIIIVGVLIVNSRKKIK</sequence>
<comment type="subcellular location">
    <subcellularLocation>
        <location evidence="1">Membrane</location>
        <topology evidence="1">Multi-pass membrane protein</topology>
    </subcellularLocation>
</comment>
<feature type="domain" description="EamA" evidence="7">
    <location>
        <begin position="9"/>
        <end position="136"/>
    </location>
</feature>
<dbReference type="Proteomes" id="UP000219193">
    <property type="component" value="Unassembled WGS sequence"/>
</dbReference>
<dbReference type="InterPro" id="IPR050638">
    <property type="entry name" value="AA-Vitamin_Transporters"/>
</dbReference>
<evidence type="ECO:0000313" key="8">
    <source>
        <dbReference type="EMBL" id="SOC79070.1"/>
    </source>
</evidence>